<comment type="caution">
    <text evidence="1">The sequence shown here is derived from an EMBL/GenBank/DDBJ whole genome shotgun (WGS) entry which is preliminary data.</text>
</comment>
<dbReference type="AlphaFoldDB" id="A0A8S9REW5"/>
<proteinExistence type="predicted"/>
<evidence type="ECO:0000313" key="2">
    <source>
        <dbReference type="Proteomes" id="UP000712600"/>
    </source>
</evidence>
<evidence type="ECO:0000313" key="1">
    <source>
        <dbReference type="EMBL" id="KAF3571157.1"/>
    </source>
</evidence>
<reference evidence="1" key="1">
    <citation type="submission" date="2019-12" db="EMBL/GenBank/DDBJ databases">
        <title>Genome sequencing and annotation of Brassica cretica.</title>
        <authorList>
            <person name="Studholme D.J."/>
            <person name="Sarris P."/>
        </authorList>
    </citation>
    <scope>NUCLEOTIDE SEQUENCE</scope>
    <source>
        <strain evidence="1">PFS-109/04</strain>
        <tissue evidence="1">Leaf</tissue>
    </source>
</reference>
<gene>
    <name evidence="1" type="ORF">F2Q69_00062256</name>
</gene>
<sequence length="140" mass="15937">MKGGMERECMLDSQTTPIHAVFRVLYRLSVTYRYDTNTALSKHSQALCRKASSPVRRRAGTGVTGCVNKTFPGSFYRLRRGVMVRMRRGESTLKVQWRDLVGIEGCLQRRLRILASLDSVYMFGDVRVRLVYLAAPLSLC</sequence>
<name>A0A8S9REW5_BRACR</name>
<dbReference type="Proteomes" id="UP000712600">
    <property type="component" value="Unassembled WGS sequence"/>
</dbReference>
<accession>A0A8S9REW5</accession>
<dbReference type="EMBL" id="QGKX02000095">
    <property type="protein sequence ID" value="KAF3571157.1"/>
    <property type="molecule type" value="Genomic_DNA"/>
</dbReference>
<organism evidence="1 2">
    <name type="scientific">Brassica cretica</name>
    <name type="common">Mustard</name>
    <dbReference type="NCBI Taxonomy" id="69181"/>
    <lineage>
        <taxon>Eukaryota</taxon>
        <taxon>Viridiplantae</taxon>
        <taxon>Streptophyta</taxon>
        <taxon>Embryophyta</taxon>
        <taxon>Tracheophyta</taxon>
        <taxon>Spermatophyta</taxon>
        <taxon>Magnoliopsida</taxon>
        <taxon>eudicotyledons</taxon>
        <taxon>Gunneridae</taxon>
        <taxon>Pentapetalae</taxon>
        <taxon>rosids</taxon>
        <taxon>malvids</taxon>
        <taxon>Brassicales</taxon>
        <taxon>Brassicaceae</taxon>
        <taxon>Brassiceae</taxon>
        <taxon>Brassica</taxon>
    </lineage>
</organism>
<protein>
    <submittedName>
        <fullName evidence="1">Uncharacterized protein</fullName>
    </submittedName>
</protein>